<dbReference type="Pfam" id="PF00248">
    <property type="entry name" value="Aldo_ket_red"/>
    <property type="match status" value="1"/>
</dbReference>
<dbReference type="AlphaFoldDB" id="A0A7S3XR36"/>
<feature type="transmembrane region" description="Helical" evidence="1">
    <location>
        <begin position="505"/>
        <end position="525"/>
    </location>
</feature>
<evidence type="ECO:0000259" key="2">
    <source>
        <dbReference type="Pfam" id="PF00248"/>
    </source>
</evidence>
<dbReference type="PANTHER" id="PTHR43312:SF2">
    <property type="entry name" value="OXIDOREDUCTASE"/>
    <property type="match status" value="1"/>
</dbReference>
<dbReference type="SUPFAM" id="SSF51430">
    <property type="entry name" value="NAD(P)-linked oxidoreductase"/>
    <property type="match status" value="1"/>
</dbReference>
<evidence type="ECO:0000313" key="3">
    <source>
        <dbReference type="EMBL" id="CAE0629728.1"/>
    </source>
</evidence>
<feature type="domain" description="NADP-dependent oxidoreductase" evidence="2">
    <location>
        <begin position="42"/>
        <end position="210"/>
    </location>
</feature>
<dbReference type="PANTHER" id="PTHR43312">
    <property type="entry name" value="D-THREO-ALDOSE 1-DEHYDROGENASE"/>
    <property type="match status" value="1"/>
</dbReference>
<dbReference type="EMBL" id="HBIU01018056">
    <property type="protein sequence ID" value="CAE0629728.1"/>
    <property type="molecule type" value="Transcribed_RNA"/>
</dbReference>
<dbReference type="InterPro" id="IPR036812">
    <property type="entry name" value="NAD(P)_OxRdtase_dom_sf"/>
</dbReference>
<gene>
    <name evidence="3" type="ORF">HAKA00212_LOCUS8414</name>
</gene>
<evidence type="ECO:0000256" key="1">
    <source>
        <dbReference type="SAM" id="Phobius"/>
    </source>
</evidence>
<keyword evidence="1" id="KW-0812">Transmembrane</keyword>
<keyword evidence="1" id="KW-0472">Membrane</keyword>
<sequence length="530" mass="58379">MKQVHETVTAAYEAPAREADGSIKKVPTVRFGRTELQMPILTLGCMRFQQTWQEWNTMSLGDVDAACQANLDAILSRAFELGVRHVETARMYGSSELQLGRALKKFPRDAYILQTKIIPMDDMAAFRATLDASLNDKLQVERVDLLSLHGVNTHRQLEMATRPGGCLDVLEEYRRAGRIGHIGFSTHGMTDVILDAINTGRFDYVNLHYHFLGSYTASGGPHGGGNRAAVAAAQAHDMGVFIISPADKGGKLYKPSLKFSAACLPDATPLAFGNLWLWAQDPPCHTAVVGVARPEDLDEHYAAAMLYDRRKEISDRVAARLQKMAVEALGKEWLDTWWQGLPGPYEENTKGIAVGQMVWYWNLLQAYGMYDFCRDRFATHENVAASWDPAKTFQANCDALYSLHFMPGNAWTGDLPQAALADALRGSPHADKVLEILCQVRDWLCKESIESQKEWRAARGWAAAYDLQADLPFPERVPMPEQVARKAREDKRAAEAEAAAAGGSAVPLLVGGAALGAAAVGVALMRAHRR</sequence>
<keyword evidence="1" id="KW-1133">Transmembrane helix</keyword>
<dbReference type="InterPro" id="IPR023210">
    <property type="entry name" value="NADP_OxRdtase_dom"/>
</dbReference>
<dbReference type="Gene3D" id="3.20.20.100">
    <property type="entry name" value="NADP-dependent oxidoreductase domain"/>
    <property type="match status" value="1"/>
</dbReference>
<proteinExistence type="predicted"/>
<protein>
    <recommendedName>
        <fullName evidence="2">NADP-dependent oxidoreductase domain-containing protein</fullName>
    </recommendedName>
</protein>
<accession>A0A7S3XR36</accession>
<organism evidence="3">
    <name type="scientific">Heterosigma akashiwo</name>
    <name type="common">Chromophytic alga</name>
    <name type="synonym">Heterosigma carterae</name>
    <dbReference type="NCBI Taxonomy" id="2829"/>
    <lineage>
        <taxon>Eukaryota</taxon>
        <taxon>Sar</taxon>
        <taxon>Stramenopiles</taxon>
        <taxon>Ochrophyta</taxon>
        <taxon>Raphidophyceae</taxon>
        <taxon>Chattonellales</taxon>
        <taxon>Chattonellaceae</taxon>
        <taxon>Heterosigma</taxon>
    </lineage>
</organism>
<name>A0A7S3XR36_HETAK</name>
<reference evidence="3" key="1">
    <citation type="submission" date="2021-01" db="EMBL/GenBank/DDBJ databases">
        <authorList>
            <person name="Corre E."/>
            <person name="Pelletier E."/>
            <person name="Niang G."/>
            <person name="Scheremetjew M."/>
            <person name="Finn R."/>
            <person name="Kale V."/>
            <person name="Holt S."/>
            <person name="Cochrane G."/>
            <person name="Meng A."/>
            <person name="Brown T."/>
            <person name="Cohen L."/>
        </authorList>
    </citation>
    <scope>NUCLEOTIDE SEQUENCE</scope>
    <source>
        <strain evidence="3">CCMP3107</strain>
    </source>
</reference>
<dbReference type="CDD" id="cd19096">
    <property type="entry name" value="AKR_Fe-S_oxidoreductase"/>
    <property type="match status" value="1"/>
</dbReference>
<dbReference type="InterPro" id="IPR053135">
    <property type="entry name" value="AKR2_Oxidoreductase"/>
</dbReference>